<evidence type="ECO:0000313" key="10">
    <source>
        <dbReference type="EMBL" id="KAK3028943.1"/>
    </source>
</evidence>
<dbReference type="GO" id="GO:0016020">
    <property type="term" value="C:membrane"/>
    <property type="evidence" value="ECO:0007669"/>
    <property type="project" value="UniProtKB-SubCell"/>
</dbReference>
<keyword evidence="8" id="KW-0407">Ion channel</keyword>
<dbReference type="GO" id="GO:0034220">
    <property type="term" value="P:monoatomic ion transmembrane transport"/>
    <property type="evidence" value="ECO:0007669"/>
    <property type="project" value="UniProtKB-KW"/>
</dbReference>
<keyword evidence="3" id="KW-0813">Transport</keyword>
<reference evidence="10" key="1">
    <citation type="submission" date="2022-12" db="EMBL/GenBank/DDBJ databases">
        <title>Draft genome assemblies for two species of Escallonia (Escalloniales).</title>
        <authorList>
            <person name="Chanderbali A."/>
            <person name="Dervinis C."/>
            <person name="Anghel I."/>
            <person name="Soltis D."/>
            <person name="Soltis P."/>
            <person name="Zapata F."/>
        </authorList>
    </citation>
    <scope>NUCLEOTIDE SEQUENCE</scope>
    <source>
        <strain evidence="10">UCBG64.0493</strain>
        <tissue evidence="10">Leaf</tissue>
    </source>
</reference>
<dbReference type="PANTHER" id="PTHR31086">
    <property type="entry name" value="ALUMINUM-ACTIVATED MALATE TRANSPORTER 10"/>
    <property type="match status" value="1"/>
</dbReference>
<evidence type="ECO:0000256" key="2">
    <source>
        <dbReference type="ARBA" id="ARBA00007079"/>
    </source>
</evidence>
<evidence type="ECO:0000256" key="9">
    <source>
        <dbReference type="SAM" id="Phobius"/>
    </source>
</evidence>
<evidence type="ECO:0000256" key="5">
    <source>
        <dbReference type="ARBA" id="ARBA00022989"/>
    </source>
</evidence>
<dbReference type="Proteomes" id="UP001188597">
    <property type="component" value="Unassembled WGS sequence"/>
</dbReference>
<keyword evidence="6" id="KW-0406">Ion transport</keyword>
<keyword evidence="11" id="KW-1185">Reference proteome</keyword>
<protein>
    <recommendedName>
        <fullName evidence="12">Aluminum-activated malate transporter</fullName>
    </recommendedName>
</protein>
<dbReference type="InterPro" id="IPR020966">
    <property type="entry name" value="ALMT"/>
</dbReference>
<dbReference type="EMBL" id="JAVXUP010000397">
    <property type="protein sequence ID" value="KAK3028943.1"/>
    <property type="molecule type" value="Genomic_DNA"/>
</dbReference>
<evidence type="ECO:0000313" key="11">
    <source>
        <dbReference type="Proteomes" id="UP001188597"/>
    </source>
</evidence>
<evidence type="ECO:0000256" key="1">
    <source>
        <dbReference type="ARBA" id="ARBA00004141"/>
    </source>
</evidence>
<feature type="transmembrane region" description="Helical" evidence="9">
    <location>
        <begin position="52"/>
        <end position="74"/>
    </location>
</feature>
<comment type="caution">
    <text evidence="10">The sequence shown here is derived from an EMBL/GenBank/DDBJ whole genome shotgun (WGS) entry which is preliminary data.</text>
</comment>
<gene>
    <name evidence="10" type="ORF">RJ639_037607</name>
</gene>
<feature type="transmembrane region" description="Helical" evidence="9">
    <location>
        <begin position="20"/>
        <end position="40"/>
    </location>
</feature>
<dbReference type="Pfam" id="PF11744">
    <property type="entry name" value="ALMT"/>
    <property type="match status" value="1"/>
</dbReference>
<keyword evidence="4 9" id="KW-0812">Transmembrane</keyword>
<evidence type="ECO:0000256" key="7">
    <source>
        <dbReference type="ARBA" id="ARBA00023136"/>
    </source>
</evidence>
<accession>A0AA88WQ06</accession>
<sequence>MHTAAASTFTRFFPHIKKKYDYGILIFILTFSLVAVSGYRVEKIIELAHQRLSTIIIGGATCMIISIFLCPVWAGEELHNLIALNLEKLASFLEGFGGEYFANGEDGKSATLSKDGQSCLVGYRTILNTKATEESFANFAWWEPSHGQFRLRHPWKLYLKVAVLVRQCAYQIETINGYINYELKATSELETKIEEPCTRMSSESAMALKELASALKTMTHPSAADIHVQNCKTAVDDLKDALEAFTLGKSDLLEILPAVTVASILTDISKCVQKIAESIHEISDLASFKRVNLMVAPDLKLQLLHRGSVKPIADGDHVVIRVQQTSCSDSPEDRTSQAKAANGSVNILLAQNSTLVALNEV</sequence>
<dbReference type="AlphaFoldDB" id="A0AA88WQ06"/>
<proteinExistence type="inferred from homology"/>
<name>A0AA88WQ06_9ASTE</name>
<keyword evidence="5 9" id="KW-1133">Transmembrane helix</keyword>
<organism evidence="10 11">
    <name type="scientific">Escallonia herrerae</name>
    <dbReference type="NCBI Taxonomy" id="1293975"/>
    <lineage>
        <taxon>Eukaryota</taxon>
        <taxon>Viridiplantae</taxon>
        <taxon>Streptophyta</taxon>
        <taxon>Embryophyta</taxon>
        <taxon>Tracheophyta</taxon>
        <taxon>Spermatophyta</taxon>
        <taxon>Magnoliopsida</taxon>
        <taxon>eudicotyledons</taxon>
        <taxon>Gunneridae</taxon>
        <taxon>Pentapetalae</taxon>
        <taxon>asterids</taxon>
        <taxon>campanulids</taxon>
        <taxon>Escalloniales</taxon>
        <taxon>Escalloniaceae</taxon>
        <taxon>Escallonia</taxon>
    </lineage>
</organism>
<comment type="similarity">
    <text evidence="2">Belongs to the aromatic acid exporter (TC 2.A.85) family.</text>
</comment>
<comment type="subcellular location">
    <subcellularLocation>
        <location evidence="1">Membrane</location>
        <topology evidence="1">Multi-pass membrane protein</topology>
    </subcellularLocation>
</comment>
<dbReference type="GO" id="GO:0015743">
    <property type="term" value="P:malate transport"/>
    <property type="evidence" value="ECO:0007669"/>
    <property type="project" value="InterPro"/>
</dbReference>
<evidence type="ECO:0000256" key="6">
    <source>
        <dbReference type="ARBA" id="ARBA00023065"/>
    </source>
</evidence>
<keyword evidence="7 9" id="KW-0472">Membrane</keyword>
<evidence type="ECO:0000256" key="3">
    <source>
        <dbReference type="ARBA" id="ARBA00022448"/>
    </source>
</evidence>
<evidence type="ECO:0000256" key="4">
    <source>
        <dbReference type="ARBA" id="ARBA00022692"/>
    </source>
</evidence>
<evidence type="ECO:0000256" key="8">
    <source>
        <dbReference type="ARBA" id="ARBA00023303"/>
    </source>
</evidence>
<evidence type="ECO:0008006" key="12">
    <source>
        <dbReference type="Google" id="ProtNLM"/>
    </source>
</evidence>